<evidence type="ECO:0008006" key="2">
    <source>
        <dbReference type="Google" id="ProtNLM"/>
    </source>
</evidence>
<organism evidence="1">
    <name type="scientific">hydrothermal vent metagenome</name>
    <dbReference type="NCBI Taxonomy" id="652676"/>
    <lineage>
        <taxon>unclassified sequences</taxon>
        <taxon>metagenomes</taxon>
        <taxon>ecological metagenomes</taxon>
    </lineage>
</organism>
<gene>
    <name evidence="1" type="ORF">MNBD_CHLOROFLEXI01-3200</name>
</gene>
<accession>A0A3B0UW69</accession>
<name>A0A3B0UW69_9ZZZZ</name>
<sequence length="486" mass="55498">MAQRNELVTLIRYGFSIGDLFANRDSDLYEIEETGEKYTKLCKEALQKYYPNAEIELEEHSTDSVLPTSAETSVYKRENLDAVKTSVYKWENMDFDEVLDSEECEVVDQICDDVFKRGKWPVRKNLVLIRKLNDPNLPLSVIRWAGVQGVINGTNQTGLWEVSPSDVYDLHKIIKFVRRENITSIFDTDSKIACLWEDVQDLQIANLQENTLILIASHNGFGSFLETDSSLLIISRKNLQINITVDHFVDIVKWSDSQWSYSTYVEELINQAKGKEVNCVLQDDGLKNSTHGISFHFSKISTPIVTVGHLIDEALKELSEIINNTELSLKGGPVWNHKYEKDEDLFCKEVLHPLLQKMGFSFVRYIHGTNEFGKDFLFSDISSPLHEPVYFVLQAKRGDVSGGANSLLDTILSQIDDTFTVPYTGEAGTSEIYIAIMIVAISGNFTSNAVTKIRYKMPQHLKGSVYFWDQQRIRSLINQCWRKENN</sequence>
<proteinExistence type="predicted"/>
<evidence type="ECO:0000313" key="1">
    <source>
        <dbReference type="EMBL" id="VAW35181.1"/>
    </source>
</evidence>
<dbReference type="AlphaFoldDB" id="A0A3B0UW69"/>
<dbReference type="EMBL" id="UOEU01000577">
    <property type="protein sequence ID" value="VAW35181.1"/>
    <property type="molecule type" value="Genomic_DNA"/>
</dbReference>
<protein>
    <recommendedName>
        <fullName evidence="2">Restriction endonuclease type IV Mrr domain-containing protein</fullName>
    </recommendedName>
</protein>
<reference evidence="1" key="1">
    <citation type="submission" date="2018-06" db="EMBL/GenBank/DDBJ databases">
        <authorList>
            <person name="Zhirakovskaya E."/>
        </authorList>
    </citation>
    <scope>NUCLEOTIDE SEQUENCE</scope>
</reference>